<name>A0ABP6A9Z2_9ACTN</name>
<dbReference type="InterPro" id="IPR017039">
    <property type="entry name" value="Virul_fac_BrkB"/>
</dbReference>
<feature type="transmembrane region" description="Helical" evidence="7">
    <location>
        <begin position="215"/>
        <end position="234"/>
    </location>
</feature>
<keyword evidence="5 7" id="KW-0472">Membrane</keyword>
<feature type="transmembrane region" description="Helical" evidence="7">
    <location>
        <begin position="126"/>
        <end position="149"/>
    </location>
</feature>
<dbReference type="PANTHER" id="PTHR30213:SF0">
    <property type="entry name" value="UPF0761 MEMBRANE PROTEIN YIHY"/>
    <property type="match status" value="1"/>
</dbReference>
<dbReference type="Pfam" id="PF03631">
    <property type="entry name" value="Virul_fac_BrkB"/>
    <property type="match status" value="1"/>
</dbReference>
<evidence type="ECO:0000256" key="6">
    <source>
        <dbReference type="SAM" id="MobiDB-lite"/>
    </source>
</evidence>
<feature type="transmembrane region" description="Helical" evidence="7">
    <location>
        <begin position="246"/>
        <end position="269"/>
    </location>
</feature>
<keyword evidence="4 7" id="KW-1133">Transmembrane helix</keyword>
<dbReference type="RefSeq" id="WP_344166873.1">
    <property type="nucleotide sequence ID" value="NZ_BAAARY010000001.1"/>
</dbReference>
<evidence type="ECO:0000313" key="9">
    <source>
        <dbReference type="Proteomes" id="UP001499978"/>
    </source>
</evidence>
<accession>A0ABP6A9Z2</accession>
<dbReference type="NCBIfam" id="TIGR00765">
    <property type="entry name" value="yihY_not_rbn"/>
    <property type="match status" value="1"/>
</dbReference>
<proteinExistence type="predicted"/>
<comment type="subcellular location">
    <subcellularLocation>
        <location evidence="1">Cell membrane</location>
        <topology evidence="1">Multi-pass membrane protein</topology>
    </subcellularLocation>
</comment>
<comment type="caution">
    <text evidence="8">The sequence shown here is derived from an EMBL/GenBank/DDBJ whole genome shotgun (WGS) entry which is preliminary data.</text>
</comment>
<evidence type="ECO:0000313" key="8">
    <source>
        <dbReference type="EMBL" id="GAA2511053.1"/>
    </source>
</evidence>
<dbReference type="EMBL" id="BAAARY010000001">
    <property type="protein sequence ID" value="GAA2511053.1"/>
    <property type="molecule type" value="Genomic_DNA"/>
</dbReference>
<evidence type="ECO:0000256" key="5">
    <source>
        <dbReference type="ARBA" id="ARBA00023136"/>
    </source>
</evidence>
<evidence type="ECO:0000256" key="3">
    <source>
        <dbReference type="ARBA" id="ARBA00022692"/>
    </source>
</evidence>
<feature type="transmembrane region" description="Helical" evidence="7">
    <location>
        <begin position="67"/>
        <end position="89"/>
    </location>
</feature>
<feature type="compositionally biased region" description="Polar residues" evidence="6">
    <location>
        <begin position="1"/>
        <end position="13"/>
    </location>
</feature>
<feature type="transmembrane region" description="Helical" evidence="7">
    <location>
        <begin position="169"/>
        <end position="195"/>
    </location>
</feature>
<reference evidence="9" key="1">
    <citation type="journal article" date="2019" name="Int. J. Syst. Evol. Microbiol.">
        <title>The Global Catalogue of Microorganisms (GCM) 10K type strain sequencing project: providing services to taxonomists for standard genome sequencing and annotation.</title>
        <authorList>
            <consortium name="The Broad Institute Genomics Platform"/>
            <consortium name="The Broad Institute Genome Sequencing Center for Infectious Disease"/>
            <person name="Wu L."/>
            <person name="Ma J."/>
        </authorList>
    </citation>
    <scope>NUCLEOTIDE SEQUENCE [LARGE SCALE GENOMIC DNA]</scope>
    <source>
        <strain evidence="9">JCM 3367</strain>
    </source>
</reference>
<gene>
    <name evidence="8" type="ORF">GCM10010201_02380</name>
</gene>
<keyword evidence="3 7" id="KW-0812">Transmembrane</keyword>
<dbReference type="Proteomes" id="UP001499978">
    <property type="component" value="Unassembled WGS sequence"/>
</dbReference>
<feature type="region of interest" description="Disordered" evidence="6">
    <location>
        <begin position="1"/>
        <end position="37"/>
    </location>
</feature>
<protein>
    <submittedName>
        <fullName evidence="8">YihY/virulence factor BrkB family protein</fullName>
    </submittedName>
</protein>
<feature type="transmembrane region" description="Helical" evidence="7">
    <location>
        <begin position="281"/>
        <end position="303"/>
    </location>
</feature>
<organism evidence="8 9">
    <name type="scientific">Pilimelia columellifera subsp. columellifera</name>
    <dbReference type="NCBI Taxonomy" id="706583"/>
    <lineage>
        <taxon>Bacteria</taxon>
        <taxon>Bacillati</taxon>
        <taxon>Actinomycetota</taxon>
        <taxon>Actinomycetes</taxon>
        <taxon>Micromonosporales</taxon>
        <taxon>Micromonosporaceae</taxon>
        <taxon>Pilimelia</taxon>
    </lineage>
</organism>
<keyword evidence="9" id="KW-1185">Reference proteome</keyword>
<sequence length="336" mass="35684">MTDTHSAATSRQDATGPRPTPGRDGLPGPDIGPDAPTRLDRRAWWTAARDAFMAVPRDKLTDRAAALTYYGVLSIFPGLLVLVSVLGLLDDQAADAVVREATAVAPAEVKSLIDDSLTELRASQTAGLMAVVGVLGALWAASGFVGAFIRASNQSYRTPEGRPFWKTAFLQVVVTVVVGTMAVVATGMLIVSGPVAEWVGRLLGVGGGAVTFWNIAKWPVLLGLVSVIVATLYRASPNARQGGFHWVSPGGVMAVVVWVLMSAGFSMYVANFGSYNRTYGAVASVIVFLVWLWLSNIALLVGVELDARLERARIAAAGYHPSREPFLQMRDDSAVT</sequence>
<keyword evidence="2" id="KW-1003">Cell membrane</keyword>
<dbReference type="PIRSF" id="PIRSF035875">
    <property type="entry name" value="RNase_BN"/>
    <property type="match status" value="1"/>
</dbReference>
<evidence type="ECO:0000256" key="7">
    <source>
        <dbReference type="SAM" id="Phobius"/>
    </source>
</evidence>
<evidence type="ECO:0000256" key="4">
    <source>
        <dbReference type="ARBA" id="ARBA00022989"/>
    </source>
</evidence>
<evidence type="ECO:0000256" key="2">
    <source>
        <dbReference type="ARBA" id="ARBA00022475"/>
    </source>
</evidence>
<dbReference type="PANTHER" id="PTHR30213">
    <property type="entry name" value="INNER MEMBRANE PROTEIN YHJD"/>
    <property type="match status" value="1"/>
</dbReference>
<evidence type="ECO:0000256" key="1">
    <source>
        <dbReference type="ARBA" id="ARBA00004651"/>
    </source>
</evidence>